<protein>
    <submittedName>
        <fullName evidence="1">Uncharacterized protein</fullName>
    </submittedName>
</protein>
<keyword evidence="2" id="KW-1185">Reference proteome</keyword>
<gene>
    <name evidence="1" type="ORF">OCU04_007289</name>
</gene>
<organism evidence="1 2">
    <name type="scientific">Sclerotinia nivalis</name>
    <dbReference type="NCBI Taxonomy" id="352851"/>
    <lineage>
        <taxon>Eukaryota</taxon>
        <taxon>Fungi</taxon>
        <taxon>Dikarya</taxon>
        <taxon>Ascomycota</taxon>
        <taxon>Pezizomycotina</taxon>
        <taxon>Leotiomycetes</taxon>
        <taxon>Helotiales</taxon>
        <taxon>Sclerotiniaceae</taxon>
        <taxon>Sclerotinia</taxon>
    </lineage>
</organism>
<dbReference type="OrthoDB" id="5979581at2759"/>
<accession>A0A9X0ALL3</accession>
<dbReference type="Proteomes" id="UP001152300">
    <property type="component" value="Unassembled WGS sequence"/>
</dbReference>
<proteinExistence type="predicted"/>
<name>A0A9X0ALL3_9HELO</name>
<reference evidence="1" key="1">
    <citation type="submission" date="2022-11" db="EMBL/GenBank/DDBJ databases">
        <title>Genome Resource of Sclerotinia nivalis Strain SnTB1, a Plant Pathogen Isolated from American Ginseng.</title>
        <authorList>
            <person name="Fan S."/>
        </authorList>
    </citation>
    <scope>NUCLEOTIDE SEQUENCE</scope>
    <source>
        <strain evidence="1">SnTB1</strain>
    </source>
</reference>
<dbReference type="AlphaFoldDB" id="A0A9X0ALL3"/>
<comment type="caution">
    <text evidence="1">The sequence shown here is derived from an EMBL/GenBank/DDBJ whole genome shotgun (WGS) entry which is preliminary data.</text>
</comment>
<evidence type="ECO:0000313" key="2">
    <source>
        <dbReference type="Proteomes" id="UP001152300"/>
    </source>
</evidence>
<dbReference type="EMBL" id="JAPEIS010000007">
    <property type="protein sequence ID" value="KAJ8064985.1"/>
    <property type="molecule type" value="Genomic_DNA"/>
</dbReference>
<sequence length="168" mass="18964">MHSLFYPNGSKLFVQLFGTLECHGGFLNRIITLAPEITISAPLKQPTLSSSKRTINHDHLLTFRRTYVCSAVAKTALGDQKIALNREHKRYQNPVVASSQHIRALLDVVGERDHNLEPDEELDEIEPLSLILEWMENDLRSVSSAPFRAGSPLPKVIAPSQYYQLLFL</sequence>
<evidence type="ECO:0000313" key="1">
    <source>
        <dbReference type="EMBL" id="KAJ8064985.1"/>
    </source>
</evidence>